<reference evidence="3" key="1">
    <citation type="submission" date="2016-10" db="EMBL/GenBank/DDBJ databases">
        <authorList>
            <person name="de Groot N.N."/>
        </authorList>
    </citation>
    <scope>NUCLEOTIDE SEQUENCE</scope>
</reference>
<gene>
    <name evidence="3" type="ORF">MNB_SM-3-570</name>
</gene>
<sequence>MYKKYGKRIFDIIASLFGLILLTPFLIIIIVWIKLSSKGPVFYVQKRVGVGFREFDMYKFRSMVVDAEKKGPSVTSGDDPRITKIGKILRKTKIDELPQLFNVLKGDMSLVGPRPEVMKFVSQKKEEYKKVLSVKPGITDNAAIVYRDEEKIMEQFEDKEKGYIQEVLPKKIELYFQYIDNISFVNDIKLILQTLKVL</sequence>
<dbReference type="PANTHER" id="PTHR30576">
    <property type="entry name" value="COLANIC BIOSYNTHESIS UDP-GLUCOSE LIPID CARRIER TRANSFERASE"/>
    <property type="match status" value="1"/>
</dbReference>
<feature type="domain" description="Bacterial sugar transferase" evidence="2">
    <location>
        <begin position="7"/>
        <end position="197"/>
    </location>
</feature>
<evidence type="ECO:0000259" key="2">
    <source>
        <dbReference type="Pfam" id="PF02397"/>
    </source>
</evidence>
<keyword evidence="1" id="KW-0472">Membrane</keyword>
<protein>
    <submittedName>
        <fullName evidence="3">Undecaprenyl-phosphate galactosephosphotransferase</fullName>
        <ecNumber evidence="3">2.7.8.6</ecNumber>
    </submittedName>
</protein>
<proteinExistence type="predicted"/>
<dbReference type="InterPro" id="IPR003362">
    <property type="entry name" value="Bact_transf"/>
</dbReference>
<feature type="transmembrane region" description="Helical" evidence="1">
    <location>
        <begin position="12"/>
        <end position="33"/>
    </location>
</feature>
<dbReference type="Pfam" id="PF02397">
    <property type="entry name" value="Bac_transf"/>
    <property type="match status" value="1"/>
</dbReference>
<keyword evidence="1" id="KW-1133">Transmembrane helix</keyword>
<dbReference type="GO" id="GO:0047360">
    <property type="term" value="F:undecaprenyl-phosphate galactose phosphotransferase activity"/>
    <property type="evidence" value="ECO:0007669"/>
    <property type="project" value="UniProtKB-EC"/>
</dbReference>
<dbReference type="AlphaFoldDB" id="A0A1W1D223"/>
<evidence type="ECO:0000256" key="1">
    <source>
        <dbReference type="SAM" id="Phobius"/>
    </source>
</evidence>
<dbReference type="EC" id="2.7.8.6" evidence="3"/>
<keyword evidence="3" id="KW-0808">Transferase</keyword>
<organism evidence="3">
    <name type="scientific">hydrothermal vent metagenome</name>
    <dbReference type="NCBI Taxonomy" id="652676"/>
    <lineage>
        <taxon>unclassified sequences</taxon>
        <taxon>metagenomes</taxon>
        <taxon>ecological metagenomes</taxon>
    </lineage>
</organism>
<dbReference type="EMBL" id="FPHP01000002">
    <property type="protein sequence ID" value="SFV74679.1"/>
    <property type="molecule type" value="Genomic_DNA"/>
</dbReference>
<name>A0A1W1D223_9ZZZZ</name>
<dbReference type="PANTHER" id="PTHR30576:SF20">
    <property type="entry name" value="QUINOVOSAMINEPHOSPHOTRANSFERAE-RELATED"/>
    <property type="match status" value="1"/>
</dbReference>
<keyword evidence="1" id="KW-0812">Transmembrane</keyword>
<evidence type="ECO:0000313" key="3">
    <source>
        <dbReference type="EMBL" id="SFV74679.1"/>
    </source>
</evidence>
<accession>A0A1W1D223</accession>